<evidence type="ECO:0000313" key="2">
    <source>
        <dbReference type="Proteomes" id="UP001234297"/>
    </source>
</evidence>
<sequence length="142" mass="15646">MVADASCKPLNAHSEILYSLLRREVSHLDGGGTVENVLSCSSPAHLHLVFRGKERINRNFDLRPLLCEIRTRPRPEITSLPFDVASVGPTFESEGRDRHLKAPQSPNYPRALVLLPPCNGGQIARFCSTSLGFYVSDLGDGF</sequence>
<proteinExistence type="predicted"/>
<keyword evidence="2" id="KW-1185">Reference proteome</keyword>
<dbReference type="EMBL" id="CM056811">
    <property type="protein sequence ID" value="KAJ8635210.1"/>
    <property type="molecule type" value="Genomic_DNA"/>
</dbReference>
<accession>A0ACC2LPH1</accession>
<name>A0ACC2LPH1_PERAE</name>
<reference evidence="1 2" key="1">
    <citation type="journal article" date="2022" name="Hortic Res">
        <title>A haplotype resolved chromosomal level avocado genome allows analysis of novel avocado genes.</title>
        <authorList>
            <person name="Nath O."/>
            <person name="Fletcher S.J."/>
            <person name="Hayward A."/>
            <person name="Shaw L.M."/>
            <person name="Masouleh A.K."/>
            <person name="Furtado A."/>
            <person name="Henry R.J."/>
            <person name="Mitter N."/>
        </authorList>
    </citation>
    <scope>NUCLEOTIDE SEQUENCE [LARGE SCALE GENOMIC DNA]</scope>
    <source>
        <strain evidence="2">cv. Hass</strain>
    </source>
</reference>
<gene>
    <name evidence="1" type="ORF">MRB53_009477</name>
</gene>
<comment type="caution">
    <text evidence="1">The sequence shown here is derived from an EMBL/GenBank/DDBJ whole genome shotgun (WGS) entry which is preliminary data.</text>
</comment>
<protein>
    <submittedName>
        <fullName evidence="1">Uncharacterized protein</fullName>
    </submittedName>
</protein>
<dbReference type="Proteomes" id="UP001234297">
    <property type="component" value="Chromosome 3"/>
</dbReference>
<organism evidence="1 2">
    <name type="scientific">Persea americana</name>
    <name type="common">Avocado</name>
    <dbReference type="NCBI Taxonomy" id="3435"/>
    <lineage>
        <taxon>Eukaryota</taxon>
        <taxon>Viridiplantae</taxon>
        <taxon>Streptophyta</taxon>
        <taxon>Embryophyta</taxon>
        <taxon>Tracheophyta</taxon>
        <taxon>Spermatophyta</taxon>
        <taxon>Magnoliopsida</taxon>
        <taxon>Magnoliidae</taxon>
        <taxon>Laurales</taxon>
        <taxon>Lauraceae</taxon>
        <taxon>Persea</taxon>
    </lineage>
</organism>
<evidence type="ECO:0000313" key="1">
    <source>
        <dbReference type="EMBL" id="KAJ8635210.1"/>
    </source>
</evidence>